<dbReference type="Gene3D" id="3.50.50.60">
    <property type="entry name" value="FAD/NAD(P)-binding domain"/>
    <property type="match status" value="2"/>
</dbReference>
<evidence type="ECO:0000256" key="1">
    <source>
        <dbReference type="ARBA" id="ARBA00022630"/>
    </source>
</evidence>
<dbReference type="Pfam" id="PF07992">
    <property type="entry name" value="Pyr_redox_2"/>
    <property type="match status" value="1"/>
</dbReference>
<reference evidence="5" key="1">
    <citation type="submission" date="2021-02" db="EMBL/GenBank/DDBJ databases">
        <title>First Annotated Genome of the Yellow-green Alga Tribonema minus.</title>
        <authorList>
            <person name="Mahan K.M."/>
        </authorList>
    </citation>
    <scope>NUCLEOTIDE SEQUENCE</scope>
    <source>
        <strain evidence="5">UTEX B ZZ1240</strain>
    </source>
</reference>
<keyword evidence="1" id="KW-0285">Flavoprotein</keyword>
<gene>
    <name evidence="5" type="ORF">JKP88DRAFT_250956</name>
</gene>
<proteinExistence type="predicted"/>
<evidence type="ECO:0000259" key="4">
    <source>
        <dbReference type="Pfam" id="PF07992"/>
    </source>
</evidence>
<dbReference type="GO" id="GO:0016491">
    <property type="term" value="F:oxidoreductase activity"/>
    <property type="evidence" value="ECO:0007669"/>
    <property type="project" value="UniProtKB-KW"/>
</dbReference>
<protein>
    <recommendedName>
        <fullName evidence="4">FAD/NAD(P)-binding domain-containing protein</fullName>
    </recommendedName>
</protein>
<keyword evidence="3" id="KW-0560">Oxidoreductase</keyword>
<evidence type="ECO:0000313" key="6">
    <source>
        <dbReference type="Proteomes" id="UP000664859"/>
    </source>
</evidence>
<dbReference type="EMBL" id="JAFCMP010000008">
    <property type="protein sequence ID" value="KAG5192279.1"/>
    <property type="molecule type" value="Genomic_DNA"/>
</dbReference>
<evidence type="ECO:0000256" key="3">
    <source>
        <dbReference type="ARBA" id="ARBA00023002"/>
    </source>
</evidence>
<dbReference type="InterPro" id="IPR023753">
    <property type="entry name" value="FAD/NAD-binding_dom"/>
</dbReference>
<feature type="domain" description="FAD/NAD(P)-binding" evidence="4">
    <location>
        <begin position="1"/>
        <end position="202"/>
    </location>
</feature>
<sequence length="520" mass="56163">MRVCIIGGGFSGVTAASVLQQRGIEAVVYERESCVGGVWVHAYPTAQCQNIASGYHLPTLSWEQAGIRPSLNPTKPELLGYLTAAVQRLKLDVRLSTSIDSCTRGAEEVVKWTVRGRGPAGEFTEEFDFLLVATGMFGTPVPMEFPGQETFRGRIIGPNDMTREVIAELQGKTLAVVGFGKCALDQATDAANAGVRTIHVFRRPGWGVPQRLLGIHYSWALWTRLNTVMVPCWDHPTAAARLLHARARALVRAFWALIETVIWGTITAHAWGRGAAARARVALLRPPTPFIRCFRPSLPILPPRYPAHVASGAIEPVRSAVAGLCAQGLRLIDGRVVEADVIGLCIGHGSPVFPFLPKGDRVHLEGMTGGVQLYRHLVHPLVPGVGFVGMNHGFLHMTQVEIGTLWLSAMMRGELLLPPVSAQLAAADAMRAWKAANEQLCPASNCCVTAHYPQYNDVLLGDLGMRTGRHTGARALLSYVTRMGASDYAGVVAEYEARLRSDASGGGGAAPPRRVLDRVM</sequence>
<dbReference type="Proteomes" id="UP000664859">
    <property type="component" value="Unassembled WGS sequence"/>
</dbReference>
<dbReference type="AlphaFoldDB" id="A0A836CNX0"/>
<dbReference type="PRINTS" id="PR00419">
    <property type="entry name" value="ADXRDTASE"/>
</dbReference>
<dbReference type="InterPro" id="IPR050346">
    <property type="entry name" value="FMO-like"/>
</dbReference>
<organism evidence="5 6">
    <name type="scientific">Tribonema minus</name>
    <dbReference type="NCBI Taxonomy" id="303371"/>
    <lineage>
        <taxon>Eukaryota</taxon>
        <taxon>Sar</taxon>
        <taxon>Stramenopiles</taxon>
        <taxon>Ochrophyta</taxon>
        <taxon>PX clade</taxon>
        <taxon>Xanthophyceae</taxon>
        <taxon>Tribonematales</taxon>
        <taxon>Tribonemataceae</taxon>
        <taxon>Tribonema</taxon>
    </lineage>
</organism>
<comment type="caution">
    <text evidence="5">The sequence shown here is derived from an EMBL/GenBank/DDBJ whole genome shotgun (WGS) entry which is preliminary data.</text>
</comment>
<dbReference type="InterPro" id="IPR036188">
    <property type="entry name" value="FAD/NAD-bd_sf"/>
</dbReference>
<keyword evidence="6" id="KW-1185">Reference proteome</keyword>
<accession>A0A836CNX0</accession>
<dbReference type="OrthoDB" id="184416at2759"/>
<evidence type="ECO:0000313" key="5">
    <source>
        <dbReference type="EMBL" id="KAG5192279.1"/>
    </source>
</evidence>
<name>A0A836CNX0_9STRA</name>
<dbReference type="PANTHER" id="PTHR23023">
    <property type="entry name" value="DIMETHYLANILINE MONOOXYGENASE"/>
    <property type="match status" value="1"/>
</dbReference>
<evidence type="ECO:0000256" key="2">
    <source>
        <dbReference type="ARBA" id="ARBA00022827"/>
    </source>
</evidence>
<keyword evidence="2" id="KW-0274">FAD</keyword>
<dbReference type="SUPFAM" id="SSF51905">
    <property type="entry name" value="FAD/NAD(P)-binding domain"/>
    <property type="match status" value="1"/>
</dbReference>